<keyword evidence="3" id="KW-1185">Reference proteome</keyword>
<protein>
    <recommendedName>
        <fullName evidence="4">NfeD-like C-terminal domain-containing protein</fullName>
    </recommendedName>
</protein>
<reference evidence="2 3" key="1">
    <citation type="journal article" date="2023" name="Virus Evol.">
        <title>Computational host range prediction-The good, the bad, and the ugly.</title>
        <authorList>
            <person name="Howell A.A."/>
            <person name="Versoza C.J."/>
            <person name="Pfeifer S.P."/>
        </authorList>
    </citation>
    <scope>NUCLEOTIDE SEQUENCE [LARGE SCALE GENOMIC DNA]</scope>
    <source>
        <strain evidence="2 3">1610/1b</strain>
    </source>
</reference>
<feature type="transmembrane region" description="Helical" evidence="1">
    <location>
        <begin position="37"/>
        <end position="55"/>
    </location>
</feature>
<feature type="transmembrane region" description="Helical" evidence="1">
    <location>
        <begin position="67"/>
        <end position="92"/>
    </location>
</feature>
<gene>
    <name evidence="2" type="ORF">RVF87_17030</name>
</gene>
<keyword evidence="1" id="KW-1133">Transmembrane helix</keyword>
<dbReference type="EMBL" id="CP136137">
    <property type="protein sequence ID" value="WYY06741.1"/>
    <property type="molecule type" value="Genomic_DNA"/>
</dbReference>
<name>A0ABZ2TZ98_9ACTN</name>
<sequence>MLSIVLLIVGGVGLVLTLLSLIGLDFGGVDFDLGDGGVGLLSIVTPFAMGFGLLGGGLMRFTDTPTWLSLVVGLATGIGLSLVTIIVLGYLVGAEEELPATDYLGSMVRVVEPVTPGRFGLGEVDSALGSQQLTITSDEALEHNASAVIVEKMDGRESYIVVRFTPPA</sequence>
<proteinExistence type="predicted"/>
<dbReference type="Proteomes" id="UP001479933">
    <property type="component" value="Chromosome"/>
</dbReference>
<keyword evidence="1" id="KW-0472">Membrane</keyword>
<evidence type="ECO:0008006" key="4">
    <source>
        <dbReference type="Google" id="ProtNLM"/>
    </source>
</evidence>
<keyword evidence="1" id="KW-0812">Transmembrane</keyword>
<evidence type="ECO:0000256" key="1">
    <source>
        <dbReference type="SAM" id="Phobius"/>
    </source>
</evidence>
<dbReference type="RefSeq" id="WP_066170336.1">
    <property type="nucleotide sequence ID" value="NZ_CP136137.1"/>
</dbReference>
<evidence type="ECO:0000313" key="2">
    <source>
        <dbReference type="EMBL" id="WYY06741.1"/>
    </source>
</evidence>
<evidence type="ECO:0000313" key="3">
    <source>
        <dbReference type="Proteomes" id="UP001479933"/>
    </source>
</evidence>
<accession>A0ABZ2TZ98</accession>
<organism evidence="2 3">
    <name type="scientific">Gordonia hydrophobica</name>
    <dbReference type="NCBI Taxonomy" id="40516"/>
    <lineage>
        <taxon>Bacteria</taxon>
        <taxon>Bacillati</taxon>
        <taxon>Actinomycetota</taxon>
        <taxon>Actinomycetes</taxon>
        <taxon>Mycobacteriales</taxon>
        <taxon>Gordoniaceae</taxon>
        <taxon>Gordonia</taxon>
    </lineage>
</organism>